<keyword evidence="2" id="KW-0472">Membrane</keyword>
<protein>
    <recommendedName>
        <fullName evidence="5">DUF2474 domain-containing protein</fullName>
    </recommendedName>
</protein>
<dbReference type="InterPro" id="IPR018895">
    <property type="entry name" value="DUF2474"/>
</dbReference>
<dbReference type="Proteomes" id="UP000031587">
    <property type="component" value="Unassembled WGS sequence"/>
</dbReference>
<name>A0AAE2A3Z7_PSEFL</name>
<accession>A0AAE2A3Z7</accession>
<evidence type="ECO:0000256" key="1">
    <source>
        <dbReference type="SAM" id="MobiDB-lite"/>
    </source>
</evidence>
<reference evidence="3 4" key="1">
    <citation type="submission" date="2014-11" db="EMBL/GenBank/DDBJ databases">
        <title>Draft genome sequence of Pseudomonas fluorescens strains SF4c SF39a.</title>
        <authorList>
            <person name="Underwood G.E."/>
            <person name="Ly L.K."/>
            <person name="Bitzer A.S."/>
            <person name="Godino A."/>
            <person name="Bucci V."/>
            <person name="Fischer S."/>
            <person name="Silby M.W."/>
        </authorList>
    </citation>
    <scope>NUCLEOTIDE SEQUENCE [LARGE SCALE GENOMIC DNA]</scope>
    <source>
        <strain evidence="3 4">SF4c</strain>
    </source>
</reference>
<comment type="caution">
    <text evidence="3">The sequence shown here is derived from an EMBL/GenBank/DDBJ whole genome shotgun (WGS) entry which is preliminary data.</text>
</comment>
<organism evidence="3 4">
    <name type="scientific">Pseudomonas fluorescens</name>
    <dbReference type="NCBI Taxonomy" id="294"/>
    <lineage>
        <taxon>Bacteria</taxon>
        <taxon>Pseudomonadati</taxon>
        <taxon>Pseudomonadota</taxon>
        <taxon>Gammaproteobacteria</taxon>
        <taxon>Pseudomonadales</taxon>
        <taxon>Pseudomonadaceae</taxon>
        <taxon>Pseudomonas</taxon>
    </lineage>
</organism>
<feature type="transmembrane region" description="Helical" evidence="2">
    <location>
        <begin position="41"/>
        <end position="62"/>
    </location>
</feature>
<evidence type="ECO:0000256" key="2">
    <source>
        <dbReference type="SAM" id="Phobius"/>
    </source>
</evidence>
<sequence length="74" mass="8068">MVITMAPSAAPFPAPEDASMTGKHSLHDIEEAEKKPLWQRLGWLAMIWVGSVGALFIVASLMRMFMNAAGLTTH</sequence>
<keyword evidence="2" id="KW-0812">Transmembrane</keyword>
<feature type="region of interest" description="Disordered" evidence="1">
    <location>
        <begin position="1"/>
        <end position="25"/>
    </location>
</feature>
<dbReference type="Pfam" id="PF10617">
    <property type="entry name" value="DUF2474"/>
    <property type="match status" value="1"/>
</dbReference>
<evidence type="ECO:0008006" key="5">
    <source>
        <dbReference type="Google" id="ProtNLM"/>
    </source>
</evidence>
<proteinExistence type="predicted"/>
<evidence type="ECO:0000313" key="3">
    <source>
        <dbReference type="EMBL" id="KIF57007.1"/>
    </source>
</evidence>
<evidence type="ECO:0000313" key="4">
    <source>
        <dbReference type="Proteomes" id="UP000031587"/>
    </source>
</evidence>
<dbReference type="EMBL" id="JTGH01000020">
    <property type="protein sequence ID" value="KIF57007.1"/>
    <property type="molecule type" value="Genomic_DNA"/>
</dbReference>
<gene>
    <name evidence="3" type="ORF">QS95_23455</name>
</gene>
<keyword evidence="2" id="KW-1133">Transmembrane helix</keyword>
<dbReference type="AlphaFoldDB" id="A0AAE2A3Z7"/>